<evidence type="ECO:0000256" key="1">
    <source>
        <dbReference type="ARBA" id="ARBA00004613"/>
    </source>
</evidence>
<dbReference type="AlphaFoldDB" id="A0A9R0F472"/>
<feature type="domain" description="Lipase" evidence="5">
    <location>
        <begin position="40"/>
        <end position="246"/>
    </location>
</feature>
<dbReference type="RefSeq" id="XP_050559648.1">
    <property type="nucleotide sequence ID" value="XM_050703691.1"/>
</dbReference>
<evidence type="ECO:0000256" key="3">
    <source>
        <dbReference type="ARBA" id="ARBA00022525"/>
    </source>
</evidence>
<dbReference type="GeneID" id="118278651"/>
<organism evidence="6 7">
    <name type="scientific">Spodoptera frugiperda</name>
    <name type="common">Fall armyworm</name>
    <dbReference type="NCBI Taxonomy" id="7108"/>
    <lineage>
        <taxon>Eukaryota</taxon>
        <taxon>Metazoa</taxon>
        <taxon>Ecdysozoa</taxon>
        <taxon>Arthropoda</taxon>
        <taxon>Hexapoda</taxon>
        <taxon>Insecta</taxon>
        <taxon>Pterygota</taxon>
        <taxon>Neoptera</taxon>
        <taxon>Endopterygota</taxon>
        <taxon>Lepidoptera</taxon>
        <taxon>Glossata</taxon>
        <taxon>Ditrysia</taxon>
        <taxon>Noctuoidea</taxon>
        <taxon>Noctuidae</taxon>
        <taxon>Amphipyrinae</taxon>
        <taxon>Spodoptera</taxon>
    </lineage>
</organism>
<evidence type="ECO:0000256" key="2">
    <source>
        <dbReference type="ARBA" id="ARBA00010701"/>
    </source>
</evidence>
<keyword evidence="3" id="KW-0964">Secreted</keyword>
<dbReference type="SUPFAM" id="SSF53474">
    <property type="entry name" value="alpha/beta-Hydrolases"/>
    <property type="match status" value="1"/>
</dbReference>
<dbReference type="InterPro" id="IPR000734">
    <property type="entry name" value="TAG_lipase"/>
</dbReference>
<comment type="similarity">
    <text evidence="2 4">Belongs to the AB hydrolase superfamily. Lipase family.</text>
</comment>
<dbReference type="InterPro" id="IPR013818">
    <property type="entry name" value="Lipase"/>
</dbReference>
<dbReference type="PRINTS" id="PR00821">
    <property type="entry name" value="TAGLIPASE"/>
</dbReference>
<dbReference type="GO" id="GO:0005615">
    <property type="term" value="C:extracellular space"/>
    <property type="evidence" value="ECO:0007669"/>
    <property type="project" value="TreeGrafter"/>
</dbReference>
<gene>
    <name evidence="7" type="primary">LOC118278651</name>
</gene>
<dbReference type="GO" id="GO:0016042">
    <property type="term" value="P:lipid catabolic process"/>
    <property type="evidence" value="ECO:0007669"/>
    <property type="project" value="TreeGrafter"/>
</dbReference>
<dbReference type="OrthoDB" id="199913at2759"/>
<dbReference type="Pfam" id="PF00151">
    <property type="entry name" value="Lipase"/>
    <property type="match status" value="1"/>
</dbReference>
<accession>A0A9R0F472</accession>
<sequence length="389" mass="41684">MQSVVPLACFLSLIRPPGVQYENALLQLAPVDKAKCPYVHAGTDVSFHLYTRHNPTVPQRLALGDDELLFASNLQWSAPTVLYFHAFMEQPDDGSAVAVREAYMQRGDTNVIMVDAARLEAGPWYPAAAHNTWFVGQYAARLLDYLAARGLRLNHTHLVGHSLGAHAAGVAGGALRAGRVARITGLDPALPLFHGLPAEQRLDPSDAEFVDVIHTDAGIFGYKQALGHADYFPNGGASPQPGCELEAVLPQQLLLNKCAGMLHPRQYYVFELTAPPAPAHRRHKRFLPALRRDTSTSSTDSWPSLGALGVLGALLRGAPLVSVARVVSTRVTSGAGQLAHVARETSRYVGRDPAPLPGVALELGGGGWWGTLRKLLGLAPQGARLTVAP</sequence>
<proteinExistence type="inferred from homology"/>
<dbReference type="GO" id="GO:0017171">
    <property type="term" value="F:serine hydrolase activity"/>
    <property type="evidence" value="ECO:0007669"/>
    <property type="project" value="TreeGrafter"/>
</dbReference>
<dbReference type="PANTHER" id="PTHR11610">
    <property type="entry name" value="LIPASE"/>
    <property type="match status" value="1"/>
</dbReference>
<dbReference type="Gene3D" id="3.40.50.1820">
    <property type="entry name" value="alpha/beta hydrolase"/>
    <property type="match status" value="1"/>
</dbReference>
<dbReference type="InterPro" id="IPR029058">
    <property type="entry name" value="AB_hydrolase_fold"/>
</dbReference>
<reference evidence="7" key="1">
    <citation type="submission" date="2025-08" db="UniProtKB">
        <authorList>
            <consortium name="RefSeq"/>
        </authorList>
    </citation>
    <scope>IDENTIFICATION</scope>
    <source>
        <tissue evidence="7">Whole larval tissue</tissue>
    </source>
</reference>
<comment type="subcellular location">
    <subcellularLocation>
        <location evidence="1">Secreted</location>
    </subcellularLocation>
</comment>
<evidence type="ECO:0000313" key="6">
    <source>
        <dbReference type="Proteomes" id="UP000829999"/>
    </source>
</evidence>
<protein>
    <submittedName>
        <fullName evidence="7">Pancreatic lipase-related protein 2-like</fullName>
    </submittedName>
</protein>
<evidence type="ECO:0000259" key="5">
    <source>
        <dbReference type="Pfam" id="PF00151"/>
    </source>
</evidence>
<evidence type="ECO:0000313" key="7">
    <source>
        <dbReference type="RefSeq" id="XP_050559648.1"/>
    </source>
</evidence>
<dbReference type="GO" id="GO:0016298">
    <property type="term" value="F:lipase activity"/>
    <property type="evidence" value="ECO:0007669"/>
    <property type="project" value="InterPro"/>
</dbReference>
<keyword evidence="6" id="KW-1185">Reference proteome</keyword>
<dbReference type="Proteomes" id="UP000829999">
    <property type="component" value="Chromosome 24"/>
</dbReference>
<evidence type="ECO:0000256" key="4">
    <source>
        <dbReference type="RuleBase" id="RU004262"/>
    </source>
</evidence>
<name>A0A9R0F472_SPOFR</name>
<dbReference type="PANTHER" id="PTHR11610:SF169">
    <property type="entry name" value="GH15759P-RELATED"/>
    <property type="match status" value="1"/>
</dbReference>